<feature type="compositionally biased region" description="Acidic residues" evidence="1">
    <location>
        <begin position="192"/>
        <end position="205"/>
    </location>
</feature>
<accession>A0AAD8HYN8</accession>
<dbReference type="EMBL" id="JAUIZM010000007">
    <property type="protein sequence ID" value="KAK1375161.1"/>
    <property type="molecule type" value="Genomic_DNA"/>
</dbReference>
<feature type="region of interest" description="Disordered" evidence="1">
    <location>
        <begin position="493"/>
        <end position="516"/>
    </location>
</feature>
<sequence length="632" mass="72174">MTSDRSWVSRNRYNEFKYLTEEYKIGVNDFIKFAWDHRDPEDGGLIRCPCEDCANKYFKDPSDVKVDLYLNGIMKWYTRWDLHGERDMPRVEDAETSARNVHYGDEDIIVSSSYWKEIDGSNYLTEAGSSNFCLILFLVLMALGAGTSGSGGNRGRRGNKGGRGRGGHGSGNGRGNGRGGGRGDGGDREEGSDNDENEGESGDDGQESRNVPIIRYERAKRSCCVGDYNKRPATDADRDIVHFIEGRNIKEAKKKKTLSYIIKVNWDENTHQTKGEEREKYYAYPKGCEEVGDRAVKEYVKRNWKSLPYQEKARAERDASAARRGGSTTATRHTFRPHYFSQRTWDSLNTYWESDLFKERSIKSKKAREQLEHQHYSGAMPFDERREELEAEKQGPISDLEFMDYVYHFDNPAALKFKEDMERVRASQSTQSTPEELTMDPPPSPRTLKKIHRKKELTLTIQARPPKKGRAILHPRHSVAEVLGAYEAAELAQSTQNRRAPSQQLTAPSQQLTAPSQQLTDDALDLVVRVSGEVHLMVHSLETREVTRALLNERMHRLATEAFPNQDDPKQRKLWTEYMRLATAFVVDAMTLNGKVILEGTSIEKAILAYDNSRNNNNDEEEDQDAERYSLH</sequence>
<dbReference type="Pfam" id="PF13963">
    <property type="entry name" value="Transpos_assoc"/>
    <property type="match status" value="1"/>
</dbReference>
<feature type="region of interest" description="Disordered" evidence="1">
    <location>
        <begin position="422"/>
        <end position="454"/>
    </location>
</feature>
<evidence type="ECO:0000256" key="1">
    <source>
        <dbReference type="SAM" id="MobiDB-lite"/>
    </source>
</evidence>
<reference evidence="3" key="1">
    <citation type="submission" date="2023-02" db="EMBL/GenBank/DDBJ databases">
        <title>Genome of toxic invasive species Heracleum sosnowskyi carries increased number of genes despite the absence of recent whole-genome duplications.</title>
        <authorList>
            <person name="Schelkunov M."/>
            <person name="Shtratnikova V."/>
            <person name="Makarenko M."/>
            <person name="Klepikova A."/>
            <person name="Omelchenko D."/>
            <person name="Novikova G."/>
            <person name="Obukhova E."/>
            <person name="Bogdanov V."/>
            <person name="Penin A."/>
            <person name="Logacheva M."/>
        </authorList>
    </citation>
    <scope>NUCLEOTIDE SEQUENCE</scope>
    <source>
        <strain evidence="3">Hsosn_3</strain>
        <tissue evidence="3">Leaf</tissue>
    </source>
</reference>
<dbReference type="Proteomes" id="UP001237642">
    <property type="component" value="Unassembled WGS sequence"/>
</dbReference>
<evidence type="ECO:0000313" key="3">
    <source>
        <dbReference type="EMBL" id="KAK1375161.1"/>
    </source>
</evidence>
<dbReference type="AlphaFoldDB" id="A0AAD8HYN8"/>
<feature type="compositionally biased region" description="Basic residues" evidence="1">
    <location>
        <begin position="154"/>
        <end position="166"/>
    </location>
</feature>
<dbReference type="Pfam" id="PF03004">
    <property type="entry name" value="Transposase_24"/>
    <property type="match status" value="1"/>
</dbReference>
<organism evidence="3 4">
    <name type="scientific">Heracleum sosnowskyi</name>
    <dbReference type="NCBI Taxonomy" id="360622"/>
    <lineage>
        <taxon>Eukaryota</taxon>
        <taxon>Viridiplantae</taxon>
        <taxon>Streptophyta</taxon>
        <taxon>Embryophyta</taxon>
        <taxon>Tracheophyta</taxon>
        <taxon>Spermatophyta</taxon>
        <taxon>Magnoliopsida</taxon>
        <taxon>eudicotyledons</taxon>
        <taxon>Gunneridae</taxon>
        <taxon>Pentapetalae</taxon>
        <taxon>asterids</taxon>
        <taxon>campanulids</taxon>
        <taxon>Apiales</taxon>
        <taxon>Apiaceae</taxon>
        <taxon>Apioideae</taxon>
        <taxon>apioid superclade</taxon>
        <taxon>Tordylieae</taxon>
        <taxon>Tordyliinae</taxon>
        <taxon>Heracleum</taxon>
    </lineage>
</organism>
<feature type="domain" description="Transposase-associated" evidence="2">
    <location>
        <begin position="5"/>
        <end position="85"/>
    </location>
</feature>
<proteinExistence type="predicted"/>
<evidence type="ECO:0000259" key="2">
    <source>
        <dbReference type="Pfam" id="PF13963"/>
    </source>
</evidence>
<reference evidence="3" key="2">
    <citation type="submission" date="2023-05" db="EMBL/GenBank/DDBJ databases">
        <authorList>
            <person name="Schelkunov M.I."/>
        </authorList>
    </citation>
    <scope>NUCLEOTIDE SEQUENCE</scope>
    <source>
        <strain evidence="3">Hsosn_3</strain>
        <tissue evidence="3">Leaf</tissue>
    </source>
</reference>
<feature type="region of interest" description="Disordered" evidence="1">
    <location>
        <begin position="613"/>
        <end position="632"/>
    </location>
</feature>
<comment type="caution">
    <text evidence="3">The sequence shown here is derived from an EMBL/GenBank/DDBJ whole genome shotgun (WGS) entry which is preliminary data.</text>
</comment>
<dbReference type="InterPro" id="IPR029480">
    <property type="entry name" value="Transpos_assoc"/>
</dbReference>
<feature type="compositionally biased region" description="Polar residues" evidence="1">
    <location>
        <begin position="426"/>
        <end position="435"/>
    </location>
</feature>
<name>A0AAD8HYN8_9APIA</name>
<evidence type="ECO:0000313" key="4">
    <source>
        <dbReference type="Proteomes" id="UP001237642"/>
    </source>
</evidence>
<dbReference type="InterPro" id="IPR004252">
    <property type="entry name" value="Probable_transposase_24"/>
</dbReference>
<gene>
    <name evidence="3" type="ORF">POM88_031354</name>
</gene>
<protein>
    <recommendedName>
        <fullName evidence="2">Transposase-associated domain-containing protein</fullName>
    </recommendedName>
</protein>
<feature type="compositionally biased region" description="Gly residues" evidence="1">
    <location>
        <begin position="167"/>
        <end position="183"/>
    </location>
</feature>
<feature type="region of interest" description="Disordered" evidence="1">
    <location>
        <begin position="148"/>
        <end position="212"/>
    </location>
</feature>
<keyword evidence="4" id="KW-1185">Reference proteome</keyword>